<reference evidence="2 3" key="1">
    <citation type="submission" date="2023-04" db="EMBL/GenBank/DDBJ databases">
        <title>A long-awaited taxogenomic arrangement of the family Halomonadaceae.</title>
        <authorList>
            <person name="De La Haba R."/>
            <person name="Chuvochina M."/>
            <person name="Wittouck S."/>
            <person name="Arahal D.R."/>
            <person name="Sanchez-Porro C."/>
            <person name="Hugenholtz P."/>
            <person name="Ventosa A."/>
        </authorList>
    </citation>
    <scope>NUCLEOTIDE SEQUENCE [LARGE SCALE GENOMIC DNA]</scope>
    <source>
        <strain evidence="2 3">DSM 22428</strain>
    </source>
</reference>
<name>A0ABU1GXF1_9GAMM</name>
<evidence type="ECO:0000313" key="2">
    <source>
        <dbReference type="EMBL" id="MDR5896515.1"/>
    </source>
</evidence>
<evidence type="ECO:0000313" key="3">
    <source>
        <dbReference type="Proteomes" id="UP001269375"/>
    </source>
</evidence>
<dbReference type="RefSeq" id="WP_251594204.1">
    <property type="nucleotide sequence ID" value="NZ_JAMLJI010000003.1"/>
</dbReference>
<sequence>MIKRSGTHYPRAYFDTVAAFVQQVTKQVPSELVVSQDTSRSCMTPLKLYFIDEHEARISLLGVLRFDPERMAGHGALPLQPGRYPVPEGMYRYLVQVITQRLAWNQHSDHGFATEWLTHGLWDTLACRIENSNQLTDYTPSFSDSAFPYLARVTFNGQPYRFQILGRQHDYLVGRPFREYHVDSGNLPDTFPGREWLAENSVLNHRLMFMSDCAYLLPELCVDQPAPWFEPESMTPPEQACQMLAQVVGLSSYLSDDQPGALATSERATRSSILPALGGAAVVAGLAVLTVIMCL</sequence>
<evidence type="ECO:0000256" key="1">
    <source>
        <dbReference type="SAM" id="Phobius"/>
    </source>
</evidence>
<comment type="caution">
    <text evidence="2">The sequence shown here is derived from an EMBL/GenBank/DDBJ whole genome shotgun (WGS) entry which is preliminary data.</text>
</comment>
<keyword evidence="1" id="KW-0812">Transmembrane</keyword>
<keyword evidence="1" id="KW-1133">Transmembrane helix</keyword>
<dbReference type="Proteomes" id="UP001269375">
    <property type="component" value="Unassembled WGS sequence"/>
</dbReference>
<dbReference type="EMBL" id="JARWAO010000005">
    <property type="protein sequence ID" value="MDR5896515.1"/>
    <property type="molecule type" value="Genomic_DNA"/>
</dbReference>
<proteinExistence type="predicted"/>
<feature type="transmembrane region" description="Helical" evidence="1">
    <location>
        <begin position="273"/>
        <end position="294"/>
    </location>
</feature>
<accession>A0ABU1GXF1</accession>
<keyword evidence="3" id="KW-1185">Reference proteome</keyword>
<protein>
    <submittedName>
        <fullName evidence="2">Uncharacterized protein</fullName>
    </submittedName>
</protein>
<organism evidence="2 3">
    <name type="scientific">Larsenimonas suaedae</name>
    <dbReference type="NCBI Taxonomy" id="1851019"/>
    <lineage>
        <taxon>Bacteria</taxon>
        <taxon>Pseudomonadati</taxon>
        <taxon>Pseudomonadota</taxon>
        <taxon>Gammaproteobacteria</taxon>
        <taxon>Oceanospirillales</taxon>
        <taxon>Halomonadaceae</taxon>
        <taxon>Larsenimonas</taxon>
    </lineage>
</organism>
<keyword evidence="1" id="KW-0472">Membrane</keyword>
<gene>
    <name evidence="2" type="ORF">QC825_10560</name>
</gene>